<dbReference type="PANTHER" id="PTHR11361:SF34">
    <property type="entry name" value="DNA MISMATCH REPAIR PROTEIN MSH1, MITOCHONDRIAL"/>
    <property type="match status" value="1"/>
</dbReference>
<keyword evidence="6 9" id="KW-0238">DNA-binding</keyword>
<name>A0A1W1ICE1_9LACT</name>
<dbReference type="InterPro" id="IPR000432">
    <property type="entry name" value="DNA_mismatch_repair_MutS_C"/>
</dbReference>
<dbReference type="NCBIfam" id="NF003810">
    <property type="entry name" value="PRK05399.1"/>
    <property type="match status" value="1"/>
</dbReference>
<dbReference type="Gene3D" id="3.40.50.300">
    <property type="entry name" value="P-loop containing nucleotide triphosphate hydrolases"/>
    <property type="match status" value="1"/>
</dbReference>
<dbReference type="Pfam" id="PF05192">
    <property type="entry name" value="MutS_III"/>
    <property type="match status" value="1"/>
</dbReference>
<dbReference type="PANTHER" id="PTHR11361">
    <property type="entry name" value="DNA MISMATCH REPAIR PROTEIN MUTS FAMILY MEMBER"/>
    <property type="match status" value="1"/>
</dbReference>
<dbReference type="InterPro" id="IPR007695">
    <property type="entry name" value="DNA_mismatch_repair_MutS-lik_N"/>
</dbReference>
<comment type="similarity">
    <text evidence="1 9 10">Belongs to the DNA mismatch repair MutS family.</text>
</comment>
<dbReference type="SUPFAM" id="SSF53150">
    <property type="entry name" value="DNA repair protein MutS, domain II"/>
    <property type="match status" value="1"/>
</dbReference>
<dbReference type="PROSITE" id="PS00486">
    <property type="entry name" value="DNA_MISMATCH_REPAIR_2"/>
    <property type="match status" value="1"/>
</dbReference>
<dbReference type="SUPFAM" id="SSF55271">
    <property type="entry name" value="DNA repair protein MutS, domain I"/>
    <property type="match status" value="1"/>
</dbReference>
<dbReference type="FunFam" id="3.40.50.300:FF:000870">
    <property type="entry name" value="MutS protein homolog 4"/>
    <property type="match status" value="1"/>
</dbReference>
<evidence type="ECO:0000256" key="8">
    <source>
        <dbReference type="ARBA" id="ARBA00024647"/>
    </source>
</evidence>
<dbReference type="GO" id="GO:0005524">
    <property type="term" value="F:ATP binding"/>
    <property type="evidence" value="ECO:0007669"/>
    <property type="project" value="UniProtKB-UniRule"/>
</dbReference>
<dbReference type="FunFam" id="3.40.1170.10:FF:000001">
    <property type="entry name" value="DNA mismatch repair protein MutS"/>
    <property type="match status" value="1"/>
</dbReference>
<feature type="binding site" evidence="9">
    <location>
        <begin position="611"/>
        <end position="618"/>
    </location>
    <ligand>
        <name>ATP</name>
        <dbReference type="ChEBI" id="CHEBI:30616"/>
    </ligand>
</feature>
<keyword evidence="7 9" id="KW-0234">DNA repair</keyword>
<evidence type="ECO:0000256" key="5">
    <source>
        <dbReference type="ARBA" id="ARBA00022840"/>
    </source>
</evidence>
<keyword evidence="3 9" id="KW-0547">Nucleotide-binding</keyword>
<dbReference type="OrthoDB" id="9802448at2"/>
<evidence type="ECO:0000256" key="4">
    <source>
        <dbReference type="ARBA" id="ARBA00022763"/>
    </source>
</evidence>
<dbReference type="GO" id="GO:0005829">
    <property type="term" value="C:cytosol"/>
    <property type="evidence" value="ECO:0007669"/>
    <property type="project" value="TreeGrafter"/>
</dbReference>
<dbReference type="SMART" id="SM00534">
    <property type="entry name" value="MUTSac"/>
    <property type="match status" value="1"/>
</dbReference>
<dbReference type="Pfam" id="PF05190">
    <property type="entry name" value="MutS_IV"/>
    <property type="match status" value="1"/>
</dbReference>
<dbReference type="SUPFAM" id="SSF52540">
    <property type="entry name" value="P-loop containing nucleoside triphosphate hydrolases"/>
    <property type="match status" value="1"/>
</dbReference>
<gene>
    <name evidence="9" type="primary">mutS</name>
    <name evidence="13" type="ORF">TPAS_364</name>
</gene>
<dbReference type="SMART" id="SM00533">
    <property type="entry name" value="MUTSd"/>
    <property type="match status" value="1"/>
</dbReference>
<dbReference type="InterPro" id="IPR007861">
    <property type="entry name" value="DNA_mismatch_repair_MutS_clamp"/>
</dbReference>
<dbReference type="GO" id="GO:0030983">
    <property type="term" value="F:mismatched DNA binding"/>
    <property type="evidence" value="ECO:0007669"/>
    <property type="project" value="InterPro"/>
</dbReference>
<keyword evidence="11" id="KW-0175">Coiled coil</keyword>
<dbReference type="InterPro" id="IPR036187">
    <property type="entry name" value="DNA_mismatch_repair_MutS_sf"/>
</dbReference>
<organism evidence="13 14">
    <name type="scientific">Trichococcus pasteurii</name>
    <dbReference type="NCBI Taxonomy" id="43064"/>
    <lineage>
        <taxon>Bacteria</taxon>
        <taxon>Bacillati</taxon>
        <taxon>Bacillota</taxon>
        <taxon>Bacilli</taxon>
        <taxon>Lactobacillales</taxon>
        <taxon>Carnobacteriaceae</taxon>
        <taxon>Trichococcus</taxon>
    </lineage>
</organism>
<dbReference type="Gene3D" id="3.30.420.110">
    <property type="entry name" value="MutS, connector domain"/>
    <property type="match status" value="1"/>
</dbReference>
<evidence type="ECO:0000313" key="13">
    <source>
        <dbReference type="EMBL" id="SLM50692.1"/>
    </source>
</evidence>
<keyword evidence="5 9" id="KW-0067">ATP-binding</keyword>
<dbReference type="InterPro" id="IPR036678">
    <property type="entry name" value="MutS_con_dom_sf"/>
</dbReference>
<keyword evidence="4 9" id="KW-0227">DNA damage</keyword>
<dbReference type="CDD" id="cd03284">
    <property type="entry name" value="ABC_MutS1"/>
    <property type="match status" value="1"/>
</dbReference>
<dbReference type="GO" id="GO:0140664">
    <property type="term" value="F:ATP-dependent DNA damage sensor activity"/>
    <property type="evidence" value="ECO:0007669"/>
    <property type="project" value="InterPro"/>
</dbReference>
<proteinExistence type="inferred from homology"/>
<evidence type="ECO:0000259" key="12">
    <source>
        <dbReference type="PROSITE" id="PS00486"/>
    </source>
</evidence>
<dbReference type="AlphaFoldDB" id="A0A1W1ICE1"/>
<protein>
    <recommendedName>
        <fullName evidence="2 9">DNA mismatch repair protein MutS</fullName>
    </recommendedName>
</protein>
<dbReference type="GO" id="GO:0003684">
    <property type="term" value="F:damaged DNA binding"/>
    <property type="evidence" value="ECO:0007669"/>
    <property type="project" value="UniProtKB-UniRule"/>
</dbReference>
<dbReference type="RefSeq" id="WP_086941581.1">
    <property type="nucleotide sequence ID" value="NZ_FONM01000002.1"/>
</dbReference>
<evidence type="ECO:0000256" key="1">
    <source>
        <dbReference type="ARBA" id="ARBA00006271"/>
    </source>
</evidence>
<dbReference type="Gene3D" id="1.10.1420.10">
    <property type="match status" value="2"/>
</dbReference>
<dbReference type="InterPro" id="IPR005748">
    <property type="entry name" value="DNA_mismatch_repair_MutS"/>
</dbReference>
<reference evidence="14" key="1">
    <citation type="submission" date="2016-04" db="EMBL/GenBank/DDBJ databases">
        <authorList>
            <person name="Strepis N."/>
        </authorList>
    </citation>
    <scope>NUCLEOTIDE SEQUENCE [LARGE SCALE GENOMIC DNA]</scope>
</reference>
<dbReference type="InterPro" id="IPR017261">
    <property type="entry name" value="DNA_mismatch_repair_MutS/MSH"/>
</dbReference>
<dbReference type="InterPro" id="IPR016151">
    <property type="entry name" value="DNA_mismatch_repair_MutS_N"/>
</dbReference>
<dbReference type="Pfam" id="PF00488">
    <property type="entry name" value="MutS_V"/>
    <property type="match status" value="1"/>
</dbReference>
<dbReference type="Gene3D" id="3.40.1170.10">
    <property type="entry name" value="DNA repair protein MutS, domain I"/>
    <property type="match status" value="1"/>
</dbReference>
<evidence type="ECO:0000256" key="11">
    <source>
        <dbReference type="SAM" id="Coils"/>
    </source>
</evidence>
<dbReference type="GO" id="GO:0006298">
    <property type="term" value="P:mismatch repair"/>
    <property type="evidence" value="ECO:0007669"/>
    <property type="project" value="UniProtKB-UniRule"/>
</dbReference>
<dbReference type="Pfam" id="PF01624">
    <property type="entry name" value="MutS_I"/>
    <property type="match status" value="1"/>
</dbReference>
<evidence type="ECO:0000256" key="3">
    <source>
        <dbReference type="ARBA" id="ARBA00022741"/>
    </source>
</evidence>
<dbReference type="NCBIfam" id="TIGR01070">
    <property type="entry name" value="mutS1"/>
    <property type="match status" value="1"/>
</dbReference>
<dbReference type="STRING" id="43064.SAMN04488086_102373"/>
<evidence type="ECO:0000256" key="7">
    <source>
        <dbReference type="ARBA" id="ARBA00023204"/>
    </source>
</evidence>
<dbReference type="InterPro" id="IPR007696">
    <property type="entry name" value="DNA_mismatch_repair_MutS_core"/>
</dbReference>
<evidence type="ECO:0000256" key="2">
    <source>
        <dbReference type="ARBA" id="ARBA00021982"/>
    </source>
</evidence>
<dbReference type="Pfam" id="PF05188">
    <property type="entry name" value="MutS_II"/>
    <property type="match status" value="1"/>
</dbReference>
<feature type="domain" description="DNA mismatch repair proteins mutS family" evidence="12">
    <location>
        <begin position="685"/>
        <end position="701"/>
    </location>
</feature>
<comment type="function">
    <text evidence="8 9">This protein is involved in the repair of mismatches in DNA. It is possible that it carries out the mismatch recognition step. This protein has a weak ATPase activity.</text>
</comment>
<evidence type="ECO:0000256" key="6">
    <source>
        <dbReference type="ARBA" id="ARBA00023125"/>
    </source>
</evidence>
<dbReference type="SUPFAM" id="SSF48334">
    <property type="entry name" value="DNA repair protein MutS, domain III"/>
    <property type="match status" value="1"/>
</dbReference>
<evidence type="ECO:0000313" key="14">
    <source>
        <dbReference type="Proteomes" id="UP000195985"/>
    </source>
</evidence>
<accession>A0A1W1ICE1</accession>
<dbReference type="InterPro" id="IPR027417">
    <property type="entry name" value="P-loop_NTPase"/>
</dbReference>
<dbReference type="EMBL" id="FWEY01000001">
    <property type="protein sequence ID" value="SLM50692.1"/>
    <property type="molecule type" value="Genomic_DNA"/>
</dbReference>
<keyword evidence="14" id="KW-1185">Reference proteome</keyword>
<dbReference type="Proteomes" id="UP000195985">
    <property type="component" value="Unassembled WGS sequence"/>
</dbReference>
<dbReference type="InterPro" id="IPR007860">
    <property type="entry name" value="DNA_mmatch_repair_MutS_con_dom"/>
</dbReference>
<evidence type="ECO:0000256" key="9">
    <source>
        <dbReference type="HAMAP-Rule" id="MF_00096"/>
    </source>
</evidence>
<evidence type="ECO:0000256" key="10">
    <source>
        <dbReference type="RuleBase" id="RU003756"/>
    </source>
</evidence>
<dbReference type="FunFam" id="1.10.1420.10:FF:000007">
    <property type="entry name" value="DNA mismatch repair protein MutS"/>
    <property type="match status" value="1"/>
</dbReference>
<sequence>MPQKTKNTPMMEQYLSIKEQYPDAFLFYRLGDFYELFHDDAMKAAKLLEITLTSRNKNADEPIPMCGVPFHAAAEYIQRLVEMGHKVAVCEQMEDAKLTKGMVRREVVRVITPGTFLNENGSESKTNNYLASVVRNEAGGYALGYADIGTGELKVTLLTNEDAVFNELQTLPFKEIVLDEKTAEGLTEKLEKHFGILVSIQAKLIPETDFQDLVAELPQQSEKDVLVLLLSYLSDTQKRSLSHLQKAVAYQTDAFLKMDTYARRNLELAVSIRTQQKKGSLLWTLDETKTAMGGRMLKQWLEKPLINLSDILERQRKVESLVNHYFERMDINDSLTSVYDLERLVARVSLGNVNGRDLIQLKTSLQQIPGLVQAIAAIDEPDVWQAVIDKLEAYPEVIELIERAITDNPPIQITEGNIIRDGYDEQLDRYRDAMNNGKLWIAMLQKEEREKTGIKTLKIGYNRIFGYYIEVTKANLAALPEGTYERKQTLANAERFVTPALKEKETLILEAEEKSVELEHELFVALREEIKGYSRQLQALAKLVAEIDVLQSFAHVSEAYHFSKPELSNSDRNLSIKDGRHPVVERVIGKDKFVPNSISMNEDNHILLITGPNMSGKSTYMRQVALIVILAQMGCFVPAEKAHLPIFDQIFTRIGAADDLYSGQSTFMVEMVETNQALRFATDKSLILFDEIGRGTATYDGMALAEAILRYIDRTIKGKTLFSTHYHELTQLEADLAGTKNVHVGAIEKDGELVFLHKLMQGPADKSYGLHVAKLAGMPHELIAEAQVILNSLNEQHVLHAGTGIPVPDDTVEQLALFQENAMQPNEKHILDELSDLALEDCTPMQAMLMIDGWKKLLKSQKSR</sequence>
<dbReference type="HAMAP" id="MF_00096">
    <property type="entry name" value="MutS"/>
    <property type="match status" value="1"/>
</dbReference>
<dbReference type="InterPro" id="IPR045076">
    <property type="entry name" value="MutS"/>
</dbReference>
<dbReference type="PIRSF" id="PIRSF037677">
    <property type="entry name" value="DNA_mis_repair_Msh6"/>
    <property type="match status" value="1"/>
</dbReference>
<feature type="coiled-coil region" evidence="11">
    <location>
        <begin position="501"/>
        <end position="543"/>
    </location>
</feature>